<reference evidence="3 4" key="1">
    <citation type="submission" date="2012-05" db="EMBL/GenBank/DDBJ databases">
        <title>Finished chromosome of genome of Chamaesiphon sp. PCC 6605.</title>
        <authorList>
            <consortium name="US DOE Joint Genome Institute"/>
            <person name="Gugger M."/>
            <person name="Coursin T."/>
            <person name="Rippka R."/>
            <person name="Tandeau De Marsac N."/>
            <person name="Huntemann M."/>
            <person name="Wei C.-L."/>
            <person name="Han J."/>
            <person name="Detter J.C."/>
            <person name="Han C."/>
            <person name="Tapia R."/>
            <person name="Chen A."/>
            <person name="Kyrpides N."/>
            <person name="Mavromatis K."/>
            <person name="Markowitz V."/>
            <person name="Szeto E."/>
            <person name="Ivanova N."/>
            <person name="Pagani I."/>
            <person name="Pati A."/>
            <person name="Goodwin L."/>
            <person name="Nordberg H.P."/>
            <person name="Cantor M.N."/>
            <person name="Hua S.X."/>
            <person name="Woyke T."/>
            <person name="Kerfeld C.A."/>
        </authorList>
    </citation>
    <scope>NUCLEOTIDE SEQUENCE [LARGE SCALE GENOMIC DNA]</scope>
    <source>
        <strain evidence="4">ATCC 27169 / PCC 6605</strain>
    </source>
</reference>
<dbReference type="Proteomes" id="UP000010366">
    <property type="component" value="Chromosome"/>
</dbReference>
<gene>
    <name evidence="3" type="ORF">Cha6605_4353</name>
</gene>
<dbReference type="eggNOG" id="COG4451">
    <property type="taxonomic scope" value="Bacteria"/>
</dbReference>
<sequence length="323" mass="35232">MSDISDSVRQQIRRLLSQGYRVGLEYADARRFRTGSWQSATVTQGSESTVLASIASALGEHQGEYVQLLGVDTQSRTRVLELMIQRPDGAVTQVSNTKINGGKTSVASSGNSVSNGGGTDVARAVRDLLSQGCRIGTEFADPRRYRATSWTSGPSYQGTRDAEAIAMLSELVANHPDDYVRLIGIDTHARRRVVELVIHKPGEPVTLSIGGGSSQKTSSFSSSYGGSSVSSNIKTSLSAEVVASVRRLLENSYQIGTEHADSRRFRSSSWHTCKPVSATRLQDAVAQLETCLHEHEGEYVRLIGIDTQARRRVHEEIIQRPQK</sequence>
<name>K9UM90_CHAP6</name>
<dbReference type="OrthoDB" id="9818240at2"/>
<dbReference type="PANTHER" id="PTHR43360">
    <property type="entry name" value="CARBON DIOXIDE CONCENTRATING MECHANISM PROTEIN CCMM"/>
    <property type="match status" value="1"/>
</dbReference>
<dbReference type="EMBL" id="CP003600">
    <property type="protein sequence ID" value="AFY95289.1"/>
    <property type="molecule type" value="Genomic_DNA"/>
</dbReference>
<proteinExistence type="predicted"/>
<dbReference type="STRING" id="1173020.Cha6605_4353"/>
<evidence type="ECO:0000313" key="4">
    <source>
        <dbReference type="Proteomes" id="UP000010366"/>
    </source>
</evidence>
<organism evidence="3 4">
    <name type="scientific">Chamaesiphon minutus (strain ATCC 27169 / PCC 6605)</name>
    <dbReference type="NCBI Taxonomy" id="1173020"/>
    <lineage>
        <taxon>Bacteria</taxon>
        <taxon>Bacillati</taxon>
        <taxon>Cyanobacteriota</taxon>
        <taxon>Cyanophyceae</taxon>
        <taxon>Gomontiellales</taxon>
        <taxon>Chamaesiphonaceae</taxon>
        <taxon>Chamaesiphon</taxon>
    </lineage>
</organism>
<dbReference type="AlphaFoldDB" id="K9UM90"/>
<evidence type="ECO:0000259" key="2">
    <source>
        <dbReference type="SMART" id="SM00961"/>
    </source>
</evidence>
<dbReference type="PATRIC" id="fig|1173020.3.peg.4984"/>
<feature type="domain" description="Ribulose bisphosphate carboxylase small subunit" evidence="2">
    <location>
        <begin position="226"/>
        <end position="321"/>
    </location>
</feature>
<evidence type="ECO:0000256" key="1">
    <source>
        <dbReference type="SAM" id="MobiDB-lite"/>
    </source>
</evidence>
<dbReference type="InterPro" id="IPR036385">
    <property type="entry name" value="RuBisCO_ssu_sf"/>
</dbReference>
<dbReference type="InterPro" id="IPR052265">
    <property type="entry name" value="Gamma-CA"/>
</dbReference>
<accession>K9UM90</accession>
<feature type="domain" description="Ribulose bisphosphate carboxylase small subunit" evidence="2">
    <location>
        <begin position="1"/>
        <end position="87"/>
    </location>
</feature>
<feature type="compositionally biased region" description="Low complexity" evidence="1">
    <location>
        <begin position="214"/>
        <end position="230"/>
    </location>
</feature>
<dbReference type="Gene3D" id="3.30.190.10">
    <property type="entry name" value="Ribulose bisphosphate carboxylase, small subunit"/>
    <property type="match status" value="3"/>
</dbReference>
<dbReference type="PANTHER" id="PTHR43360:SF1">
    <property type="entry name" value="CARBOXYSOME ASSEMBLY PROTEIN CCMM"/>
    <property type="match status" value="1"/>
</dbReference>
<keyword evidence="4" id="KW-1185">Reference proteome</keyword>
<dbReference type="InterPro" id="IPR000894">
    <property type="entry name" value="RuBisCO_ssu_dom"/>
</dbReference>
<dbReference type="CDD" id="cd00307">
    <property type="entry name" value="RuBisCO_small_like"/>
    <property type="match status" value="3"/>
</dbReference>
<feature type="domain" description="Ribulose bisphosphate carboxylase small subunit" evidence="2">
    <location>
        <begin position="109"/>
        <end position="201"/>
    </location>
</feature>
<protein>
    <submittedName>
        <fullName evidence="3">Ribulose bisphosphate carboxylase small subunit</fullName>
    </submittedName>
</protein>
<dbReference type="Pfam" id="PF00101">
    <property type="entry name" value="RuBisCO_small"/>
    <property type="match status" value="3"/>
</dbReference>
<dbReference type="SUPFAM" id="SSF55239">
    <property type="entry name" value="RuBisCO, small subunit"/>
    <property type="match status" value="3"/>
</dbReference>
<dbReference type="RefSeq" id="WP_015161396.1">
    <property type="nucleotide sequence ID" value="NC_019697.1"/>
</dbReference>
<dbReference type="HOGENOM" id="CLU_859689_0_0_3"/>
<dbReference type="SMART" id="SM00961">
    <property type="entry name" value="RuBisCO_small"/>
    <property type="match status" value="3"/>
</dbReference>
<evidence type="ECO:0000313" key="3">
    <source>
        <dbReference type="EMBL" id="AFY95289.1"/>
    </source>
</evidence>
<feature type="region of interest" description="Disordered" evidence="1">
    <location>
        <begin position="205"/>
        <end position="230"/>
    </location>
</feature>
<dbReference type="KEGG" id="cmp:Cha6605_4353"/>